<reference evidence="1 2" key="1">
    <citation type="submission" date="2019-03" db="EMBL/GenBank/DDBJ databases">
        <title>Genomic Encyclopedia of Type Strains, Phase IV (KMG-IV): sequencing the most valuable type-strain genomes for metagenomic binning, comparative biology and taxonomic classification.</title>
        <authorList>
            <person name="Goeker M."/>
        </authorList>
    </citation>
    <scope>NUCLEOTIDE SEQUENCE [LARGE SCALE GENOMIC DNA]</scope>
    <source>
        <strain evidence="1 2">DSM 18401</strain>
    </source>
</reference>
<dbReference type="NCBIfam" id="TIGR01539">
    <property type="entry name" value="portal_lambda"/>
    <property type="match status" value="1"/>
</dbReference>
<dbReference type="Proteomes" id="UP000295351">
    <property type="component" value="Unassembled WGS sequence"/>
</dbReference>
<proteinExistence type="predicted"/>
<gene>
    <name evidence="1" type="ORF">EV665_1124</name>
</gene>
<sequence length="461" mass="50449">MVLLMLNRLRNLFSGTRSFDGASTGRRGTAFGRMPSQPKAQLASRFELAARARYIASNNAVAAAAVDAWVSALVGSGVKPQSKHKSVRIRGRLNLGFEAWTDRADADQLSDLYGLQVVMAKRTVIDGEAFCLFLNEGNDLTVRLLDPEQIASDMTRDLPEGGRIVSGIEFDSRGRRVAYHVRRETVTTTFQYKVDRIPASDICHMFRVDTPGQVRGITWFAPVLSRIAHLDTWIDAQLTKQAAAAMLVGVVTPGEHADKEWEGEALGDSLEPGTVKVAPVGSDGITFSNPPSVGMDAIEFGRIVEREIAAGMGLPAWQVTQDLSAANYGSQRGSLIEFRRRVEQLQHGMVVFMFLRPLWNRWVATEIMTGRIKGDQTELSAAKWITPKTAWIDPKKDAEAELLAIAGGIMSRREAVTSRGVDIEALDEEIAADNERAARLGLTFQTVAANNNQQPEAAEAA</sequence>
<dbReference type="EMBL" id="SLVX01000012">
    <property type="protein sequence ID" value="TCN42270.1"/>
    <property type="molecule type" value="Genomic_DNA"/>
</dbReference>
<dbReference type="AlphaFoldDB" id="A0A4V2RHZ5"/>
<dbReference type="GO" id="GO:0005198">
    <property type="term" value="F:structural molecule activity"/>
    <property type="evidence" value="ECO:0007669"/>
    <property type="project" value="InterPro"/>
</dbReference>
<dbReference type="GO" id="GO:0019068">
    <property type="term" value="P:virion assembly"/>
    <property type="evidence" value="ECO:0007669"/>
    <property type="project" value="InterPro"/>
</dbReference>
<evidence type="ECO:0000313" key="2">
    <source>
        <dbReference type="Proteomes" id="UP000295351"/>
    </source>
</evidence>
<evidence type="ECO:0000313" key="1">
    <source>
        <dbReference type="EMBL" id="TCN42270.1"/>
    </source>
</evidence>
<comment type="caution">
    <text evidence="1">The sequence shown here is derived from an EMBL/GenBank/DDBJ whole genome shotgun (WGS) entry which is preliminary data.</text>
</comment>
<name>A0A4V2RHZ5_SHIGR</name>
<keyword evidence="2" id="KW-1185">Reference proteome</keyword>
<dbReference type="Pfam" id="PF05136">
    <property type="entry name" value="Phage_portal_2"/>
    <property type="match status" value="1"/>
</dbReference>
<accession>A0A4V2RHZ5</accession>
<protein>
    <submittedName>
        <fullName evidence="1">Lambda family phage portal protein</fullName>
    </submittedName>
</protein>
<dbReference type="InterPro" id="IPR006429">
    <property type="entry name" value="Phage_lambda_portal"/>
</dbReference>
<dbReference type="RefSeq" id="WP_133035197.1">
    <property type="nucleotide sequence ID" value="NZ_BAABEI010000012.1"/>
</dbReference>
<organism evidence="1 2">
    <name type="scientific">Shinella granuli</name>
    <dbReference type="NCBI Taxonomy" id="323621"/>
    <lineage>
        <taxon>Bacteria</taxon>
        <taxon>Pseudomonadati</taxon>
        <taxon>Pseudomonadota</taxon>
        <taxon>Alphaproteobacteria</taxon>
        <taxon>Hyphomicrobiales</taxon>
        <taxon>Rhizobiaceae</taxon>
        <taxon>Shinella</taxon>
    </lineage>
</organism>